<feature type="region of interest" description="Disordered" evidence="1">
    <location>
        <begin position="427"/>
        <end position="450"/>
    </location>
</feature>
<feature type="region of interest" description="Disordered" evidence="1">
    <location>
        <begin position="468"/>
        <end position="490"/>
    </location>
</feature>
<reference evidence="5" key="1">
    <citation type="journal article" date="2019" name="Int. J. Syst. Evol. Microbiol.">
        <title>The Global Catalogue of Microorganisms (GCM) 10K type strain sequencing project: providing services to taxonomists for standard genome sequencing and annotation.</title>
        <authorList>
            <consortium name="The Broad Institute Genomics Platform"/>
            <consortium name="The Broad Institute Genome Sequencing Center for Infectious Disease"/>
            <person name="Wu L."/>
            <person name="Ma J."/>
        </authorList>
    </citation>
    <scope>NUCLEOTIDE SEQUENCE [LARGE SCALE GENOMIC DNA]</scope>
    <source>
        <strain evidence="5">JCM 17442</strain>
    </source>
</reference>
<feature type="compositionally biased region" description="Gly residues" evidence="1">
    <location>
        <begin position="478"/>
        <end position="489"/>
    </location>
</feature>
<feature type="compositionally biased region" description="Low complexity" evidence="1">
    <location>
        <begin position="200"/>
        <end position="220"/>
    </location>
</feature>
<organism evidence="4 5">
    <name type="scientific">Frondihabitans peucedani</name>
    <dbReference type="NCBI Taxonomy" id="598626"/>
    <lineage>
        <taxon>Bacteria</taxon>
        <taxon>Bacillati</taxon>
        <taxon>Actinomycetota</taxon>
        <taxon>Actinomycetes</taxon>
        <taxon>Micrococcales</taxon>
        <taxon>Microbacteriaceae</taxon>
        <taxon>Frondihabitans</taxon>
    </lineage>
</organism>
<evidence type="ECO:0000313" key="5">
    <source>
        <dbReference type="Proteomes" id="UP001501594"/>
    </source>
</evidence>
<feature type="region of interest" description="Disordered" evidence="1">
    <location>
        <begin position="1"/>
        <end position="408"/>
    </location>
</feature>
<feature type="region of interest" description="Disordered" evidence="1">
    <location>
        <begin position="536"/>
        <end position="570"/>
    </location>
</feature>
<sequence>MTDERRPDEPSIPDEEGAQPKSGAVPEQGATVPIVPRQLPPAAAFFGEPRTGRHSARAEPASTPEPDPSPEPDPAPEAEPESTAPHPMALDLSALRGQRDDSDASEKPIVEPVPWSLTGEQPALDVDALPPHDGVGETPTAAFGAVFGDAPHPPVSSGPRDSPEPPRPAPEASFTELLSVPADTPPPTSEPASFNWADLAAPAAPVEPASPAAEAVQSEADTQADSAAEPDDRTQAFDVLADRRSPVTDQAPPVTWLPPAPAPSAEAPAELPAEPDAHAPSSESGPETDPVRALFGDIVEPEPEPAPSPSESKTDAQDSARSEARPEQPAVEPDSAWADVPRDPPPAPPLAPAAASTPVWNLDTVEPASPIDPASPADPPPAPEPRRSDDLPPTEALTAPFLPSSPVVPQADAADAATRAFVVPPVLSEKDDRGSDTLAPSGVGASRRAITPIDPTRVPESWSAAAPFAPAPVPTDGGTEGPPGTGGGFASWPRQRKTLLFVGIALAFLIVLGALYFTARFIVSNAAAAEAPVAATAPSASAPASPKATPKASATPTPSPSSTAAAGPASAGVHQWSDLRGGECLSSFTDAWQQTYTVVDCSGSHAAQLVATGAVAGAAGSAYPGLAALEAQVAPKCQSSDVINMSAAQAYTGVQVSASYPATTEQWAAGSRTYYCFVSRTGGQTLTSSLKAG</sequence>
<accession>A0ABP8E5Q1</accession>
<feature type="domain" description="Septum formation-related" evidence="3">
    <location>
        <begin position="580"/>
        <end position="676"/>
    </location>
</feature>
<evidence type="ECO:0000256" key="1">
    <source>
        <dbReference type="SAM" id="MobiDB-lite"/>
    </source>
</evidence>
<dbReference type="EMBL" id="BAABAU010000004">
    <property type="protein sequence ID" value="GAA4267310.1"/>
    <property type="molecule type" value="Genomic_DNA"/>
</dbReference>
<feature type="compositionally biased region" description="Low complexity" evidence="1">
    <location>
        <begin position="263"/>
        <end position="280"/>
    </location>
</feature>
<dbReference type="Pfam" id="PF13845">
    <property type="entry name" value="Septum_form"/>
    <property type="match status" value="1"/>
</dbReference>
<keyword evidence="2" id="KW-0812">Transmembrane</keyword>
<evidence type="ECO:0000259" key="3">
    <source>
        <dbReference type="Pfam" id="PF13845"/>
    </source>
</evidence>
<protein>
    <recommendedName>
        <fullName evidence="3">Septum formation-related domain-containing protein</fullName>
    </recommendedName>
</protein>
<gene>
    <name evidence="4" type="ORF">GCM10022256_29220</name>
</gene>
<feature type="compositionally biased region" description="Basic and acidic residues" evidence="1">
    <location>
        <begin position="230"/>
        <end position="246"/>
    </location>
</feature>
<dbReference type="InterPro" id="IPR026004">
    <property type="entry name" value="Septum_form"/>
</dbReference>
<keyword evidence="2" id="KW-0472">Membrane</keyword>
<feature type="compositionally biased region" description="Low complexity" evidence="1">
    <location>
        <begin position="366"/>
        <end position="375"/>
    </location>
</feature>
<dbReference type="RefSeq" id="WP_344797492.1">
    <property type="nucleotide sequence ID" value="NZ_BAABAU010000004.1"/>
</dbReference>
<evidence type="ECO:0000313" key="4">
    <source>
        <dbReference type="EMBL" id="GAA4267310.1"/>
    </source>
</evidence>
<keyword evidence="5" id="KW-1185">Reference proteome</keyword>
<evidence type="ECO:0000256" key="2">
    <source>
        <dbReference type="SAM" id="Phobius"/>
    </source>
</evidence>
<feature type="compositionally biased region" description="Acidic residues" evidence="1">
    <location>
        <begin position="68"/>
        <end position="80"/>
    </location>
</feature>
<feature type="transmembrane region" description="Helical" evidence="2">
    <location>
        <begin position="499"/>
        <end position="519"/>
    </location>
</feature>
<name>A0ABP8E5Q1_9MICO</name>
<keyword evidence="2" id="KW-1133">Transmembrane helix</keyword>
<proteinExistence type="predicted"/>
<feature type="compositionally biased region" description="Basic and acidic residues" evidence="1">
    <location>
        <begin position="312"/>
        <end position="326"/>
    </location>
</feature>
<comment type="caution">
    <text evidence="4">The sequence shown here is derived from an EMBL/GenBank/DDBJ whole genome shotgun (WGS) entry which is preliminary data.</text>
</comment>
<feature type="compositionally biased region" description="Basic and acidic residues" evidence="1">
    <location>
        <begin position="97"/>
        <end position="109"/>
    </location>
</feature>
<dbReference type="Proteomes" id="UP001501594">
    <property type="component" value="Unassembled WGS sequence"/>
</dbReference>